<evidence type="ECO:0000256" key="3">
    <source>
        <dbReference type="ARBA" id="ARBA00022898"/>
    </source>
</evidence>
<evidence type="ECO:0000256" key="1">
    <source>
        <dbReference type="ARBA" id="ARBA00001933"/>
    </source>
</evidence>
<dbReference type="InterPro" id="IPR009006">
    <property type="entry name" value="Ala_racemase/Decarboxylase_C"/>
</dbReference>
<evidence type="ECO:0000313" key="12">
    <source>
        <dbReference type="EMBL" id="RQM18568.1"/>
    </source>
</evidence>
<evidence type="ECO:0000313" key="13">
    <source>
        <dbReference type="Proteomes" id="UP000282087"/>
    </source>
</evidence>
<feature type="modified residue" description="N6-(pyridoxal phosphate)lysine" evidence="9">
    <location>
        <position position="123"/>
    </location>
</feature>
<dbReference type="Pfam" id="PF02784">
    <property type="entry name" value="Orn_Arg_deC_N"/>
    <property type="match status" value="1"/>
</dbReference>
<dbReference type="InterPro" id="IPR022644">
    <property type="entry name" value="De-COase2_N"/>
</dbReference>
<dbReference type="EMBL" id="QKXF01000043">
    <property type="protein sequence ID" value="RQM18568.1"/>
    <property type="molecule type" value="Genomic_DNA"/>
</dbReference>
<dbReference type="InterPro" id="IPR022653">
    <property type="entry name" value="De-COase2_pyr-phos_BS"/>
</dbReference>
<keyword evidence="3 9" id="KW-0663">Pyridoxal phosphate</keyword>
<gene>
    <name evidence="12" type="ORF">DD237_001684</name>
    <name evidence="11" type="ORF">DD238_005257</name>
</gene>
<evidence type="ECO:0000313" key="11">
    <source>
        <dbReference type="EMBL" id="RMX65764.1"/>
    </source>
</evidence>
<dbReference type="InterPro" id="IPR000183">
    <property type="entry name" value="Orn/DAP/Arg_de-COase"/>
</dbReference>
<dbReference type="FunFam" id="3.20.20.10:FF:000005">
    <property type="entry name" value="Ornithine decarboxylase"/>
    <property type="match status" value="1"/>
</dbReference>
<dbReference type="Gene3D" id="3.20.20.10">
    <property type="entry name" value="Alanine racemase"/>
    <property type="match status" value="1"/>
</dbReference>
<comment type="similarity">
    <text evidence="2">Belongs to the Orn/Lys/Arg decarboxylase class-II family.</text>
</comment>
<feature type="domain" description="Orn/DAP/Arg decarboxylase 2 N-terminal" evidence="10">
    <location>
        <begin position="100"/>
        <end position="335"/>
    </location>
</feature>
<dbReference type="EMBL" id="QLLG01000231">
    <property type="protein sequence ID" value="RMX65764.1"/>
    <property type="molecule type" value="Genomic_DNA"/>
</dbReference>
<comment type="pathway">
    <text evidence="5">Amine and polyamine biosynthesis; putrescine biosynthesis via L-ornithine pathway; putrescine from L-ornithine: step 1/1.</text>
</comment>
<name>A0A3M6VGB7_9STRA</name>
<dbReference type="SUPFAM" id="SSF50621">
    <property type="entry name" value="Alanine racemase C-terminal domain-like"/>
    <property type="match status" value="1"/>
</dbReference>
<dbReference type="EC" id="4.1.1.17" evidence="6"/>
<dbReference type="AlphaFoldDB" id="A0A3M6VGB7"/>
<evidence type="ECO:0000256" key="8">
    <source>
        <dbReference type="ARBA" id="ARBA00049127"/>
    </source>
</evidence>
<dbReference type="Gene3D" id="2.40.37.10">
    <property type="entry name" value="Lyase, Ornithine Decarboxylase, Chain A, domain 1"/>
    <property type="match status" value="1"/>
</dbReference>
<evidence type="ECO:0000259" key="10">
    <source>
        <dbReference type="Pfam" id="PF02784"/>
    </source>
</evidence>
<feature type="active site" description="Proton donor" evidence="9">
    <location>
        <position position="423"/>
    </location>
</feature>
<evidence type="ECO:0000313" key="14">
    <source>
        <dbReference type="Proteomes" id="UP000286097"/>
    </source>
</evidence>
<proteinExistence type="inferred from homology"/>
<dbReference type="SUPFAM" id="SSF51419">
    <property type="entry name" value="PLP-binding barrel"/>
    <property type="match status" value="1"/>
</dbReference>
<evidence type="ECO:0000256" key="9">
    <source>
        <dbReference type="PIRSR" id="PIRSR600183-50"/>
    </source>
</evidence>
<dbReference type="PRINTS" id="PR01179">
    <property type="entry name" value="ODADCRBXLASE"/>
</dbReference>
<dbReference type="InterPro" id="IPR002433">
    <property type="entry name" value="Orn_de-COase"/>
</dbReference>
<organism evidence="11 13">
    <name type="scientific">Peronospora effusa</name>
    <dbReference type="NCBI Taxonomy" id="542832"/>
    <lineage>
        <taxon>Eukaryota</taxon>
        <taxon>Sar</taxon>
        <taxon>Stramenopiles</taxon>
        <taxon>Oomycota</taxon>
        <taxon>Peronosporomycetes</taxon>
        <taxon>Peronosporales</taxon>
        <taxon>Peronosporaceae</taxon>
        <taxon>Peronospora</taxon>
    </lineage>
</organism>
<dbReference type="PRINTS" id="PR01182">
    <property type="entry name" value="ORNDCRBXLASE"/>
</dbReference>
<reference evidence="13 14" key="1">
    <citation type="submission" date="2018-06" db="EMBL/GenBank/DDBJ databases">
        <title>Comparative genomics of downy mildews reveals potential adaptations to biotrophy.</title>
        <authorList>
            <person name="Fletcher K."/>
            <person name="Klosterman S.J."/>
            <person name="Derevnina L."/>
            <person name="Martin F."/>
            <person name="Koike S."/>
            <person name="Reyes Chin-Wo S."/>
            <person name="Mou B."/>
            <person name="Michelmore R."/>
        </authorList>
    </citation>
    <scope>NUCLEOTIDE SEQUENCE [LARGE SCALE GENOMIC DNA]</scope>
    <source>
        <strain evidence="12 14">R13</strain>
        <strain evidence="11 13">R14</strain>
    </source>
</reference>
<dbReference type="InterPro" id="IPR029066">
    <property type="entry name" value="PLP-binding_barrel"/>
</dbReference>
<dbReference type="Proteomes" id="UP000282087">
    <property type="component" value="Unassembled WGS sequence"/>
</dbReference>
<dbReference type="STRING" id="542832.A0A3M6VGB7"/>
<evidence type="ECO:0000256" key="6">
    <source>
        <dbReference type="ARBA" id="ARBA00034138"/>
    </source>
</evidence>
<accession>A0A3M6VGB7</accession>
<dbReference type="GO" id="GO:0033387">
    <property type="term" value="P:putrescine biosynthetic process from arginine, via ornithine"/>
    <property type="evidence" value="ECO:0007669"/>
    <property type="project" value="TreeGrafter"/>
</dbReference>
<dbReference type="PANTHER" id="PTHR11482">
    <property type="entry name" value="ARGININE/DIAMINOPIMELATE/ORNITHINE DECARBOXYLASE"/>
    <property type="match status" value="1"/>
</dbReference>
<evidence type="ECO:0000256" key="7">
    <source>
        <dbReference type="ARBA" id="ARBA00046672"/>
    </source>
</evidence>
<comment type="caution">
    <text evidence="11">The sequence shown here is derived from an EMBL/GenBank/DDBJ whole genome shotgun (WGS) entry which is preliminary data.</text>
</comment>
<dbReference type="VEuPathDB" id="FungiDB:DD237_001684"/>
<sequence>MVLFFRGSRSSRAALTSVSRLVSRFGHDRSTVTRCMSTQVARAILLPYDAATASTTAKSPPELQRLQLNVATVTQLQTQIQSLGNGPSSQRDAFYVVDTAAVEDRYKLWNEYLPNVRPYYAVKCNPDPVLIEGLARLGAGFDCASQTEISSVLGNGVAPSDIIYANPCKQGSQIAYAQDNGVDMMTFDSQDELTKIHTISPNANLVLRLYVDDSNSICRLGTKFGAMVHDVPDILNHAKALNLNVIGVSFHVGSGCFSVEAYSNAVARARNVFDIGHSLGFNFKLLDIGGGFPGTENAPIRFEDCARELKKSLAMHFPQNSGVRIISEPGRFFAAVTHTLAVNIVGRKVAPTFEVPGQVPVLASAAAAAGQVPNYMYFVNDGLYASFNCMVYDHPSIQPVIMSDAASADATPMFKASIWGPTCDGMDCIMKEVELPLLNTGQWIVFPNMGAYTCAAGSDFNGFQRPQKIYFDSKFVADDQQQFVH</sequence>
<dbReference type="GO" id="GO:0005737">
    <property type="term" value="C:cytoplasm"/>
    <property type="evidence" value="ECO:0007669"/>
    <property type="project" value="TreeGrafter"/>
</dbReference>
<dbReference type="PROSITE" id="PS00878">
    <property type="entry name" value="ODR_DC_2_1"/>
    <property type="match status" value="1"/>
</dbReference>
<dbReference type="PANTHER" id="PTHR11482:SF6">
    <property type="entry name" value="ORNITHINE DECARBOXYLASE 1-RELATED"/>
    <property type="match status" value="1"/>
</dbReference>
<dbReference type="GO" id="GO:0004586">
    <property type="term" value="F:ornithine decarboxylase activity"/>
    <property type="evidence" value="ECO:0007669"/>
    <property type="project" value="UniProtKB-EC"/>
</dbReference>
<comment type="cofactor">
    <cofactor evidence="1 9">
        <name>pyridoxal 5'-phosphate</name>
        <dbReference type="ChEBI" id="CHEBI:597326"/>
    </cofactor>
</comment>
<dbReference type="Proteomes" id="UP000286097">
    <property type="component" value="Unassembled WGS sequence"/>
</dbReference>
<keyword evidence="4" id="KW-0456">Lyase</keyword>
<evidence type="ECO:0000256" key="5">
    <source>
        <dbReference type="ARBA" id="ARBA00034115"/>
    </source>
</evidence>
<dbReference type="CDD" id="cd00622">
    <property type="entry name" value="PLPDE_III_ODC"/>
    <property type="match status" value="1"/>
</dbReference>
<evidence type="ECO:0000256" key="2">
    <source>
        <dbReference type="ARBA" id="ARBA00008872"/>
    </source>
</evidence>
<comment type="catalytic activity">
    <reaction evidence="8">
        <text>L-ornithine + H(+) = putrescine + CO2</text>
        <dbReference type="Rhea" id="RHEA:22964"/>
        <dbReference type="ChEBI" id="CHEBI:15378"/>
        <dbReference type="ChEBI" id="CHEBI:16526"/>
        <dbReference type="ChEBI" id="CHEBI:46911"/>
        <dbReference type="ChEBI" id="CHEBI:326268"/>
        <dbReference type="EC" id="4.1.1.17"/>
    </reaction>
</comment>
<evidence type="ECO:0000256" key="4">
    <source>
        <dbReference type="ARBA" id="ARBA00023239"/>
    </source>
</evidence>
<protein>
    <recommendedName>
        <fullName evidence="6">ornithine decarboxylase</fullName>
        <ecNumber evidence="6">4.1.1.17</ecNumber>
    </recommendedName>
</protein>
<comment type="subunit">
    <text evidence="7">Homodimer. Only the dimer is catalytically active, as the active sites are constructed of residues from both monomers.</text>
</comment>
<keyword evidence="13" id="KW-1185">Reference proteome</keyword>